<name>A0A811VHQ9_CERCA</name>
<proteinExistence type="predicted"/>
<evidence type="ECO:0000313" key="3">
    <source>
        <dbReference type="Proteomes" id="UP000606786"/>
    </source>
</evidence>
<organism evidence="2 3">
    <name type="scientific">Ceratitis capitata</name>
    <name type="common">Mediterranean fruit fly</name>
    <name type="synonym">Tephritis capitata</name>
    <dbReference type="NCBI Taxonomy" id="7213"/>
    <lineage>
        <taxon>Eukaryota</taxon>
        <taxon>Metazoa</taxon>
        <taxon>Ecdysozoa</taxon>
        <taxon>Arthropoda</taxon>
        <taxon>Hexapoda</taxon>
        <taxon>Insecta</taxon>
        <taxon>Pterygota</taxon>
        <taxon>Neoptera</taxon>
        <taxon>Endopterygota</taxon>
        <taxon>Diptera</taxon>
        <taxon>Brachycera</taxon>
        <taxon>Muscomorpha</taxon>
        <taxon>Tephritoidea</taxon>
        <taxon>Tephritidae</taxon>
        <taxon>Ceratitis</taxon>
        <taxon>Ceratitis</taxon>
    </lineage>
</organism>
<gene>
    <name evidence="2" type="ORF">CCAP1982_LOCUS21810</name>
</gene>
<keyword evidence="1" id="KW-0472">Membrane</keyword>
<evidence type="ECO:0000256" key="1">
    <source>
        <dbReference type="SAM" id="Phobius"/>
    </source>
</evidence>
<evidence type="ECO:0000313" key="2">
    <source>
        <dbReference type="EMBL" id="CAD7013789.1"/>
    </source>
</evidence>
<keyword evidence="3" id="KW-1185">Reference proteome</keyword>
<feature type="transmembrane region" description="Helical" evidence="1">
    <location>
        <begin position="91"/>
        <end position="112"/>
    </location>
</feature>
<comment type="caution">
    <text evidence="2">The sequence shown here is derived from an EMBL/GenBank/DDBJ whole genome shotgun (WGS) entry which is preliminary data.</text>
</comment>
<protein>
    <submittedName>
        <fullName evidence="2">(Mediterranean fruit fly) hypothetical protein</fullName>
    </submittedName>
</protein>
<dbReference type="EMBL" id="CAJHJT010000056">
    <property type="protein sequence ID" value="CAD7013789.1"/>
    <property type="molecule type" value="Genomic_DNA"/>
</dbReference>
<sequence>MYINTCLQTWKQKSKSKRNSAHNAELETKYRAAPRRAAALARRFTPPQKCKFMQDKFQSANAKTSGKHRLTSTTSTSSNTFGGNVGTAARFICYCCSCSALLVVVVVVVALVNGANSSAGGVRCECRRYEYNMEMSTIQTHNNSRQCW</sequence>
<accession>A0A811VHQ9</accession>
<reference evidence="2" key="1">
    <citation type="submission" date="2020-11" db="EMBL/GenBank/DDBJ databases">
        <authorList>
            <person name="Whitehead M."/>
        </authorList>
    </citation>
    <scope>NUCLEOTIDE SEQUENCE</scope>
    <source>
        <strain evidence="2">EGII</strain>
    </source>
</reference>
<dbReference type="AlphaFoldDB" id="A0A811VHQ9"/>
<keyword evidence="1" id="KW-0812">Transmembrane</keyword>
<keyword evidence="1" id="KW-1133">Transmembrane helix</keyword>
<dbReference type="Proteomes" id="UP000606786">
    <property type="component" value="Unassembled WGS sequence"/>
</dbReference>